<evidence type="ECO:0000259" key="10">
    <source>
        <dbReference type="Pfam" id="PF00288"/>
    </source>
</evidence>
<evidence type="ECO:0000256" key="7">
    <source>
        <dbReference type="ARBA" id="ARBA00022840"/>
    </source>
</evidence>
<dbReference type="EMBL" id="BRPL01000002">
    <property type="protein sequence ID" value="GLB47229.1"/>
    <property type="molecule type" value="Genomic_DNA"/>
</dbReference>
<dbReference type="PANTHER" id="PTHR43527">
    <property type="entry name" value="4-DIPHOSPHOCYTIDYL-2-C-METHYL-D-ERYTHRITOL KINASE, CHLOROPLASTIC"/>
    <property type="match status" value="1"/>
</dbReference>
<reference evidence="12" key="1">
    <citation type="submission" date="2022-07" db="EMBL/GenBank/DDBJ databases">
        <authorList>
            <person name="Kouya T."/>
            <person name="Ishiyama Y."/>
        </authorList>
    </citation>
    <scope>NUCLEOTIDE SEQUENCE</scope>
    <source>
        <strain evidence="12">WR16-4</strain>
    </source>
</reference>
<evidence type="ECO:0000256" key="2">
    <source>
        <dbReference type="ARBA" id="ARBA00012052"/>
    </source>
</evidence>
<feature type="domain" description="GHMP kinase C-terminal" evidence="11">
    <location>
        <begin position="199"/>
        <end position="274"/>
    </location>
</feature>
<comment type="similarity">
    <text evidence="1 9">Belongs to the GHMP kinase family. IspE subfamily.</text>
</comment>
<feature type="active site" evidence="9">
    <location>
        <position position="10"/>
    </location>
</feature>
<dbReference type="InterPro" id="IPR014721">
    <property type="entry name" value="Ribsml_uS5_D2-typ_fold_subgr"/>
</dbReference>
<comment type="function">
    <text evidence="9">Catalyzes the phosphorylation of the position 2 hydroxy group of 4-diphosphocytidyl-2C-methyl-D-erythritol.</text>
</comment>
<evidence type="ECO:0000256" key="9">
    <source>
        <dbReference type="HAMAP-Rule" id="MF_00061"/>
    </source>
</evidence>
<evidence type="ECO:0000313" key="13">
    <source>
        <dbReference type="Proteomes" id="UP001144204"/>
    </source>
</evidence>
<dbReference type="GO" id="GO:0016114">
    <property type="term" value="P:terpenoid biosynthetic process"/>
    <property type="evidence" value="ECO:0007669"/>
    <property type="project" value="UniProtKB-UniRule"/>
</dbReference>
<evidence type="ECO:0000256" key="5">
    <source>
        <dbReference type="ARBA" id="ARBA00022741"/>
    </source>
</evidence>
<keyword evidence="5 9" id="KW-0547">Nucleotide-binding</keyword>
<dbReference type="PIRSF" id="PIRSF010376">
    <property type="entry name" value="IspE"/>
    <property type="match status" value="1"/>
</dbReference>
<evidence type="ECO:0000256" key="1">
    <source>
        <dbReference type="ARBA" id="ARBA00009684"/>
    </source>
</evidence>
<keyword evidence="9" id="KW-0414">Isoprene biosynthesis</keyword>
<keyword evidence="4 9" id="KW-0808">Transferase</keyword>
<dbReference type="InterPro" id="IPR036554">
    <property type="entry name" value="GHMP_kinase_C_sf"/>
</dbReference>
<dbReference type="SUPFAM" id="SSF55060">
    <property type="entry name" value="GHMP Kinase, C-terminal domain"/>
    <property type="match status" value="1"/>
</dbReference>
<name>A0A9W6ETU9_9LACO</name>
<evidence type="ECO:0000259" key="11">
    <source>
        <dbReference type="Pfam" id="PF08544"/>
    </source>
</evidence>
<feature type="binding site" evidence="9">
    <location>
        <begin position="94"/>
        <end position="104"/>
    </location>
    <ligand>
        <name>ATP</name>
        <dbReference type="ChEBI" id="CHEBI:30616"/>
    </ligand>
</feature>
<dbReference type="Proteomes" id="UP001144204">
    <property type="component" value="Unassembled WGS sequence"/>
</dbReference>
<dbReference type="GO" id="GO:0019288">
    <property type="term" value="P:isopentenyl diphosphate biosynthetic process, methylerythritol 4-phosphate pathway"/>
    <property type="evidence" value="ECO:0007669"/>
    <property type="project" value="UniProtKB-UniRule"/>
</dbReference>
<dbReference type="NCBIfam" id="TIGR00154">
    <property type="entry name" value="ispE"/>
    <property type="match status" value="1"/>
</dbReference>
<reference evidence="12" key="2">
    <citation type="journal article" date="2023" name="PLoS ONE">
        <title>Philodulcilactobacillus myokoensis gen. nov., sp. nov., a fructophilic, acidophilic, and agar-phobic lactic acid bacterium isolated from fermented vegetable extracts.</title>
        <authorList>
            <person name="Kouya T."/>
            <person name="Ishiyama Y."/>
            <person name="Ohashi S."/>
            <person name="Kumakubo R."/>
            <person name="Yamazaki T."/>
            <person name="Otaki T."/>
        </authorList>
    </citation>
    <scope>NUCLEOTIDE SEQUENCE</scope>
    <source>
        <strain evidence="12">WR16-4</strain>
    </source>
</reference>
<keyword evidence="7 9" id="KW-0067">ATP-binding</keyword>
<dbReference type="PANTHER" id="PTHR43527:SF2">
    <property type="entry name" value="4-DIPHOSPHOCYTIDYL-2-C-METHYL-D-ERYTHRITOL KINASE, CHLOROPLASTIC"/>
    <property type="match status" value="1"/>
</dbReference>
<dbReference type="InterPro" id="IPR004424">
    <property type="entry name" value="IspE"/>
</dbReference>
<organism evidence="12 13">
    <name type="scientific">Philodulcilactobacillus myokoensis</name>
    <dbReference type="NCBI Taxonomy" id="2929573"/>
    <lineage>
        <taxon>Bacteria</taxon>
        <taxon>Bacillati</taxon>
        <taxon>Bacillota</taxon>
        <taxon>Bacilli</taxon>
        <taxon>Lactobacillales</taxon>
        <taxon>Lactobacillaceae</taxon>
        <taxon>Philodulcilactobacillus</taxon>
    </lineage>
</organism>
<dbReference type="Gene3D" id="3.30.70.890">
    <property type="entry name" value="GHMP kinase, C-terminal domain"/>
    <property type="match status" value="1"/>
</dbReference>
<evidence type="ECO:0000256" key="8">
    <source>
        <dbReference type="ARBA" id="ARBA00032554"/>
    </source>
</evidence>
<accession>A0A9W6ETU9</accession>
<dbReference type="SUPFAM" id="SSF54211">
    <property type="entry name" value="Ribosomal protein S5 domain 2-like"/>
    <property type="match status" value="1"/>
</dbReference>
<sequence length="282" mass="31597">MTIIEKAPAKVNLGLDTTFLHSDGLNEWKMVMTSIDLSDYIEISTINHSAIEIQCDCGFLPEDHRNLAFRAAQLLKNEYQIQSGALIRIHKKIPITAGLGGGSTDAAAVLRGLNQLWHLNLNYQKLANLGLKVDSDVPYCVFGKTAVVLGKGDQIHLLPKLPSLWIVVAKPAVSVSTPKILKQINYDHLQHMQIDKLVKGIENHNLFEIYHYMGNVLEPVSTKFYPQIKNYEKKMLQYGADVAQMSGTGPTVFSMFRKRHQAQRVLNSLNGFCKKAYLVHSL</sequence>
<dbReference type="RefSeq" id="WP_286136687.1">
    <property type="nucleotide sequence ID" value="NZ_BRPL01000002.1"/>
</dbReference>
<evidence type="ECO:0000256" key="3">
    <source>
        <dbReference type="ARBA" id="ARBA00017473"/>
    </source>
</evidence>
<dbReference type="Pfam" id="PF08544">
    <property type="entry name" value="GHMP_kinases_C"/>
    <property type="match status" value="1"/>
</dbReference>
<dbReference type="InterPro" id="IPR013750">
    <property type="entry name" value="GHMP_kinase_C_dom"/>
</dbReference>
<feature type="domain" description="GHMP kinase N-terminal" evidence="10">
    <location>
        <begin position="66"/>
        <end position="144"/>
    </location>
</feature>
<dbReference type="InterPro" id="IPR006204">
    <property type="entry name" value="GHMP_kinase_N_dom"/>
</dbReference>
<feature type="active site" evidence="9">
    <location>
        <position position="136"/>
    </location>
</feature>
<dbReference type="Pfam" id="PF00288">
    <property type="entry name" value="GHMP_kinases_N"/>
    <property type="match status" value="1"/>
</dbReference>
<protein>
    <recommendedName>
        <fullName evidence="3 9">4-diphosphocytidyl-2-C-methyl-D-erythritol kinase</fullName>
        <shortName evidence="9">CMK</shortName>
        <ecNumber evidence="2 9">2.7.1.148</ecNumber>
    </recommendedName>
    <alternativeName>
        <fullName evidence="8 9">4-(cytidine-5'-diphospho)-2-C-methyl-D-erythritol kinase</fullName>
    </alternativeName>
</protein>
<dbReference type="HAMAP" id="MF_00061">
    <property type="entry name" value="IspE"/>
    <property type="match status" value="1"/>
</dbReference>
<keyword evidence="6 9" id="KW-0418">Kinase</keyword>
<dbReference type="Gene3D" id="3.30.230.10">
    <property type="match status" value="1"/>
</dbReference>
<evidence type="ECO:0000313" key="12">
    <source>
        <dbReference type="EMBL" id="GLB47229.1"/>
    </source>
</evidence>
<dbReference type="InterPro" id="IPR020568">
    <property type="entry name" value="Ribosomal_Su5_D2-typ_SF"/>
</dbReference>
<keyword evidence="13" id="KW-1185">Reference proteome</keyword>
<proteinExistence type="inferred from homology"/>
<dbReference type="GO" id="GO:0050515">
    <property type="term" value="F:4-(cytidine 5'-diphospho)-2-C-methyl-D-erythritol kinase activity"/>
    <property type="evidence" value="ECO:0007669"/>
    <property type="project" value="UniProtKB-UniRule"/>
</dbReference>
<comment type="caution">
    <text evidence="12">The sequence shown here is derived from an EMBL/GenBank/DDBJ whole genome shotgun (WGS) entry which is preliminary data.</text>
</comment>
<comment type="pathway">
    <text evidence="9">Isoprenoid biosynthesis; isopentenyl diphosphate biosynthesis via DXP pathway; isopentenyl diphosphate from 1-deoxy-D-xylulose 5-phosphate: step 3/6.</text>
</comment>
<gene>
    <name evidence="9 12" type="primary">ispE</name>
    <name evidence="12" type="ORF">WR164_12080</name>
</gene>
<comment type="catalytic activity">
    <reaction evidence="9">
        <text>4-CDP-2-C-methyl-D-erythritol + ATP = 4-CDP-2-C-methyl-D-erythritol 2-phosphate + ADP + H(+)</text>
        <dbReference type="Rhea" id="RHEA:18437"/>
        <dbReference type="ChEBI" id="CHEBI:15378"/>
        <dbReference type="ChEBI" id="CHEBI:30616"/>
        <dbReference type="ChEBI" id="CHEBI:57823"/>
        <dbReference type="ChEBI" id="CHEBI:57919"/>
        <dbReference type="ChEBI" id="CHEBI:456216"/>
        <dbReference type="EC" id="2.7.1.148"/>
    </reaction>
</comment>
<dbReference type="GO" id="GO:0005524">
    <property type="term" value="F:ATP binding"/>
    <property type="evidence" value="ECO:0007669"/>
    <property type="project" value="UniProtKB-UniRule"/>
</dbReference>
<dbReference type="AlphaFoldDB" id="A0A9W6ETU9"/>
<dbReference type="EC" id="2.7.1.148" evidence="2 9"/>
<evidence type="ECO:0000256" key="6">
    <source>
        <dbReference type="ARBA" id="ARBA00022777"/>
    </source>
</evidence>
<evidence type="ECO:0000256" key="4">
    <source>
        <dbReference type="ARBA" id="ARBA00022679"/>
    </source>
</evidence>